<comment type="caution">
    <text evidence="1">The sequence shown here is derived from an EMBL/GenBank/DDBJ whole genome shotgun (WGS) entry which is preliminary data.</text>
</comment>
<reference evidence="1" key="1">
    <citation type="submission" date="2020-06" db="EMBL/GenBank/DDBJ databases">
        <authorList>
            <consortium name="Plant Systems Biology data submission"/>
        </authorList>
    </citation>
    <scope>NUCLEOTIDE SEQUENCE</scope>
    <source>
        <strain evidence="1">D6</strain>
    </source>
</reference>
<evidence type="ECO:0000313" key="1">
    <source>
        <dbReference type="EMBL" id="CAB9498861.1"/>
    </source>
</evidence>
<organism evidence="1 2">
    <name type="scientific">Seminavis robusta</name>
    <dbReference type="NCBI Taxonomy" id="568900"/>
    <lineage>
        <taxon>Eukaryota</taxon>
        <taxon>Sar</taxon>
        <taxon>Stramenopiles</taxon>
        <taxon>Ochrophyta</taxon>
        <taxon>Bacillariophyta</taxon>
        <taxon>Bacillariophyceae</taxon>
        <taxon>Bacillariophycidae</taxon>
        <taxon>Naviculales</taxon>
        <taxon>Naviculaceae</taxon>
        <taxon>Seminavis</taxon>
    </lineage>
</organism>
<sequence length="114" mass="13185">MVCLKLFCCSENCFCLLCAILRKSRENTMKNHWYEDLRRLAENRQASGGAALYQTSISTSIDMHWHLHVRRSIWSVWNGLRAIVLLLRDLRRVRTHALTSVTVTRDSGGNIEIP</sequence>
<dbReference type="AlphaFoldDB" id="A0A9N8DBL7"/>
<evidence type="ECO:0000313" key="2">
    <source>
        <dbReference type="Proteomes" id="UP001153069"/>
    </source>
</evidence>
<dbReference type="EMBL" id="CAICTM010000047">
    <property type="protein sequence ID" value="CAB9498861.1"/>
    <property type="molecule type" value="Genomic_DNA"/>
</dbReference>
<protein>
    <submittedName>
        <fullName evidence="1">Uncharacterized protein</fullName>
    </submittedName>
</protein>
<dbReference type="Proteomes" id="UP001153069">
    <property type="component" value="Unassembled WGS sequence"/>
</dbReference>
<keyword evidence="2" id="KW-1185">Reference proteome</keyword>
<name>A0A9N8DBL7_9STRA</name>
<accession>A0A9N8DBL7</accession>
<gene>
    <name evidence="1" type="ORF">SEMRO_47_G027811.1</name>
</gene>
<proteinExistence type="predicted"/>